<gene>
    <name evidence="1" type="ORF">HanXRQr2_Chr09g0365481</name>
</gene>
<evidence type="ECO:0000313" key="1">
    <source>
        <dbReference type="EMBL" id="KAF5788977.1"/>
    </source>
</evidence>
<evidence type="ECO:0000313" key="2">
    <source>
        <dbReference type="Proteomes" id="UP000215914"/>
    </source>
</evidence>
<reference evidence="1" key="2">
    <citation type="submission" date="2020-06" db="EMBL/GenBank/DDBJ databases">
        <title>Helianthus annuus Genome sequencing and assembly Release 2.</title>
        <authorList>
            <person name="Gouzy J."/>
            <person name="Langlade N."/>
            <person name="Munos S."/>
        </authorList>
    </citation>
    <scope>NUCLEOTIDE SEQUENCE</scope>
    <source>
        <tissue evidence="1">Leaves</tissue>
    </source>
</reference>
<dbReference type="Proteomes" id="UP000215914">
    <property type="component" value="Unassembled WGS sequence"/>
</dbReference>
<dbReference type="AlphaFoldDB" id="A0A9K3N6Q4"/>
<organism evidence="1 2">
    <name type="scientific">Helianthus annuus</name>
    <name type="common">Common sunflower</name>
    <dbReference type="NCBI Taxonomy" id="4232"/>
    <lineage>
        <taxon>Eukaryota</taxon>
        <taxon>Viridiplantae</taxon>
        <taxon>Streptophyta</taxon>
        <taxon>Embryophyta</taxon>
        <taxon>Tracheophyta</taxon>
        <taxon>Spermatophyta</taxon>
        <taxon>Magnoliopsida</taxon>
        <taxon>eudicotyledons</taxon>
        <taxon>Gunneridae</taxon>
        <taxon>Pentapetalae</taxon>
        <taxon>asterids</taxon>
        <taxon>campanulids</taxon>
        <taxon>Asterales</taxon>
        <taxon>Asteraceae</taxon>
        <taxon>Asteroideae</taxon>
        <taxon>Heliantheae alliance</taxon>
        <taxon>Heliantheae</taxon>
        <taxon>Helianthus</taxon>
    </lineage>
</organism>
<sequence>MNGTKMQAFVTAKTCSVYETLLKENQCLTIRNPSLDENLHMLKVC</sequence>
<reference evidence="1" key="1">
    <citation type="journal article" date="2017" name="Nature">
        <title>The sunflower genome provides insights into oil metabolism, flowering and Asterid evolution.</title>
        <authorList>
            <person name="Badouin H."/>
            <person name="Gouzy J."/>
            <person name="Grassa C.J."/>
            <person name="Murat F."/>
            <person name="Staton S.E."/>
            <person name="Cottret L."/>
            <person name="Lelandais-Briere C."/>
            <person name="Owens G.L."/>
            <person name="Carrere S."/>
            <person name="Mayjonade B."/>
            <person name="Legrand L."/>
            <person name="Gill N."/>
            <person name="Kane N.C."/>
            <person name="Bowers J.E."/>
            <person name="Hubner S."/>
            <person name="Bellec A."/>
            <person name="Berard A."/>
            <person name="Berges H."/>
            <person name="Blanchet N."/>
            <person name="Boniface M.C."/>
            <person name="Brunel D."/>
            <person name="Catrice O."/>
            <person name="Chaidir N."/>
            <person name="Claudel C."/>
            <person name="Donnadieu C."/>
            <person name="Faraut T."/>
            <person name="Fievet G."/>
            <person name="Helmstetter N."/>
            <person name="King M."/>
            <person name="Knapp S.J."/>
            <person name="Lai Z."/>
            <person name="Le Paslier M.C."/>
            <person name="Lippi Y."/>
            <person name="Lorenzon L."/>
            <person name="Mandel J.R."/>
            <person name="Marage G."/>
            <person name="Marchand G."/>
            <person name="Marquand E."/>
            <person name="Bret-Mestries E."/>
            <person name="Morien E."/>
            <person name="Nambeesan S."/>
            <person name="Nguyen T."/>
            <person name="Pegot-Espagnet P."/>
            <person name="Pouilly N."/>
            <person name="Raftis F."/>
            <person name="Sallet E."/>
            <person name="Schiex T."/>
            <person name="Thomas J."/>
            <person name="Vandecasteele C."/>
            <person name="Vares D."/>
            <person name="Vear F."/>
            <person name="Vautrin S."/>
            <person name="Crespi M."/>
            <person name="Mangin B."/>
            <person name="Burke J.M."/>
            <person name="Salse J."/>
            <person name="Munos S."/>
            <person name="Vincourt P."/>
            <person name="Rieseberg L.H."/>
            <person name="Langlade N.B."/>
        </authorList>
    </citation>
    <scope>NUCLEOTIDE SEQUENCE</scope>
    <source>
        <tissue evidence="1">Leaves</tissue>
    </source>
</reference>
<name>A0A9K3N6Q4_HELAN</name>
<dbReference type="EMBL" id="MNCJ02000324">
    <property type="protein sequence ID" value="KAF5788977.1"/>
    <property type="molecule type" value="Genomic_DNA"/>
</dbReference>
<protein>
    <submittedName>
        <fullName evidence="1">Uncharacterized protein</fullName>
    </submittedName>
</protein>
<proteinExistence type="predicted"/>
<keyword evidence="2" id="KW-1185">Reference proteome</keyword>
<dbReference type="Gramene" id="mRNA:HanXRQr2_Chr09g0365481">
    <property type="protein sequence ID" value="mRNA:HanXRQr2_Chr09g0365481"/>
    <property type="gene ID" value="HanXRQr2_Chr09g0365481"/>
</dbReference>
<comment type="caution">
    <text evidence="1">The sequence shown here is derived from an EMBL/GenBank/DDBJ whole genome shotgun (WGS) entry which is preliminary data.</text>
</comment>
<accession>A0A9K3N6Q4</accession>